<accession>A0AAD7M9E7</accession>
<dbReference type="EMBL" id="JARKIE010000006">
    <property type="protein sequence ID" value="KAJ7706828.1"/>
    <property type="molecule type" value="Genomic_DNA"/>
</dbReference>
<feature type="non-terminal residue" evidence="2">
    <location>
        <position position="1"/>
    </location>
</feature>
<name>A0AAD7M9E7_MYCRO</name>
<evidence type="ECO:0000313" key="3">
    <source>
        <dbReference type="Proteomes" id="UP001221757"/>
    </source>
</evidence>
<protein>
    <submittedName>
        <fullName evidence="2">Uncharacterized protein</fullName>
    </submittedName>
</protein>
<sequence>HFSRFRSQSSRSLFLRPKLGPSVYISPSNHGSSLPRPSTPQTSRKMFSSSASDALSSGSGFGSASSSSMSSPASSRSSPVHTASLVDPANHSPALLQLVNIKLSRPVIEYVVDCVSETVDYAMGRTSPGRTRSPYHAEFI</sequence>
<feature type="region of interest" description="Disordered" evidence="1">
    <location>
        <begin position="22"/>
        <end position="86"/>
    </location>
</feature>
<feature type="compositionally biased region" description="Polar residues" evidence="1">
    <location>
        <begin position="25"/>
        <end position="47"/>
    </location>
</feature>
<keyword evidence="3" id="KW-1185">Reference proteome</keyword>
<reference evidence="2" key="1">
    <citation type="submission" date="2023-03" db="EMBL/GenBank/DDBJ databases">
        <title>Massive genome expansion in bonnet fungi (Mycena s.s.) driven by repeated elements and novel gene families across ecological guilds.</title>
        <authorList>
            <consortium name="Lawrence Berkeley National Laboratory"/>
            <person name="Harder C.B."/>
            <person name="Miyauchi S."/>
            <person name="Viragh M."/>
            <person name="Kuo A."/>
            <person name="Thoen E."/>
            <person name="Andreopoulos B."/>
            <person name="Lu D."/>
            <person name="Skrede I."/>
            <person name="Drula E."/>
            <person name="Henrissat B."/>
            <person name="Morin E."/>
            <person name="Kohler A."/>
            <person name="Barry K."/>
            <person name="LaButti K."/>
            <person name="Morin E."/>
            <person name="Salamov A."/>
            <person name="Lipzen A."/>
            <person name="Mereny Z."/>
            <person name="Hegedus B."/>
            <person name="Baldrian P."/>
            <person name="Stursova M."/>
            <person name="Weitz H."/>
            <person name="Taylor A."/>
            <person name="Grigoriev I.V."/>
            <person name="Nagy L.G."/>
            <person name="Martin F."/>
            <person name="Kauserud H."/>
        </authorList>
    </citation>
    <scope>NUCLEOTIDE SEQUENCE</scope>
    <source>
        <strain evidence="2">CBHHK067</strain>
    </source>
</reference>
<dbReference type="AlphaFoldDB" id="A0AAD7M9E7"/>
<feature type="non-terminal residue" evidence="2">
    <location>
        <position position="140"/>
    </location>
</feature>
<evidence type="ECO:0000256" key="1">
    <source>
        <dbReference type="SAM" id="MobiDB-lite"/>
    </source>
</evidence>
<organism evidence="2 3">
    <name type="scientific">Mycena rosella</name>
    <name type="common">Pink bonnet</name>
    <name type="synonym">Agaricus rosellus</name>
    <dbReference type="NCBI Taxonomy" id="1033263"/>
    <lineage>
        <taxon>Eukaryota</taxon>
        <taxon>Fungi</taxon>
        <taxon>Dikarya</taxon>
        <taxon>Basidiomycota</taxon>
        <taxon>Agaricomycotina</taxon>
        <taxon>Agaricomycetes</taxon>
        <taxon>Agaricomycetidae</taxon>
        <taxon>Agaricales</taxon>
        <taxon>Marasmiineae</taxon>
        <taxon>Mycenaceae</taxon>
        <taxon>Mycena</taxon>
    </lineage>
</organism>
<gene>
    <name evidence="2" type="ORF">B0H17DRAFT_1287465</name>
</gene>
<feature type="compositionally biased region" description="Low complexity" evidence="1">
    <location>
        <begin position="48"/>
        <end position="78"/>
    </location>
</feature>
<dbReference type="Proteomes" id="UP001221757">
    <property type="component" value="Unassembled WGS sequence"/>
</dbReference>
<evidence type="ECO:0000313" key="2">
    <source>
        <dbReference type="EMBL" id="KAJ7706828.1"/>
    </source>
</evidence>
<comment type="caution">
    <text evidence="2">The sequence shown here is derived from an EMBL/GenBank/DDBJ whole genome shotgun (WGS) entry which is preliminary data.</text>
</comment>
<proteinExistence type="predicted"/>